<dbReference type="Proteomes" id="UP000187172">
    <property type="component" value="Unassembled WGS sequence"/>
</dbReference>
<dbReference type="Gene3D" id="3.30.530.20">
    <property type="match status" value="1"/>
</dbReference>
<dbReference type="InterPro" id="IPR023393">
    <property type="entry name" value="START-like_dom_sf"/>
</dbReference>
<name>A0A1R1EJ97_9BACL</name>
<dbReference type="STRING" id="297318.BK138_23970"/>
<dbReference type="Pfam" id="PF10604">
    <property type="entry name" value="Polyketide_cyc2"/>
    <property type="match status" value="1"/>
</dbReference>
<organism evidence="1 2">
    <name type="scientific">Paenibacillus rhizosphaerae</name>
    <dbReference type="NCBI Taxonomy" id="297318"/>
    <lineage>
        <taxon>Bacteria</taxon>
        <taxon>Bacillati</taxon>
        <taxon>Bacillota</taxon>
        <taxon>Bacilli</taxon>
        <taxon>Bacillales</taxon>
        <taxon>Paenibacillaceae</taxon>
        <taxon>Paenibacillus</taxon>
    </lineage>
</organism>
<accession>A0A1R1EJ97</accession>
<reference evidence="1 2" key="1">
    <citation type="submission" date="2016-11" db="EMBL/GenBank/DDBJ databases">
        <title>Paenibacillus species isolates.</title>
        <authorList>
            <person name="Beno S.M."/>
        </authorList>
    </citation>
    <scope>NUCLEOTIDE SEQUENCE [LARGE SCALE GENOMIC DNA]</scope>
    <source>
        <strain evidence="1 2">FSL R5-0378</strain>
    </source>
</reference>
<keyword evidence="2" id="KW-1185">Reference proteome</keyword>
<dbReference type="RefSeq" id="WP_076173322.1">
    <property type="nucleotide sequence ID" value="NZ_MRTP01000008.1"/>
</dbReference>
<gene>
    <name evidence="1" type="ORF">BK138_23970</name>
</gene>
<dbReference type="EMBL" id="MRTP01000008">
    <property type="protein sequence ID" value="OMF51896.1"/>
    <property type="molecule type" value="Genomic_DNA"/>
</dbReference>
<dbReference type="AlphaFoldDB" id="A0A1R1EJ97"/>
<keyword evidence="1" id="KW-0132">Cell division</keyword>
<dbReference type="GO" id="GO:0051301">
    <property type="term" value="P:cell division"/>
    <property type="evidence" value="ECO:0007669"/>
    <property type="project" value="UniProtKB-KW"/>
</dbReference>
<evidence type="ECO:0000313" key="1">
    <source>
        <dbReference type="EMBL" id="OMF51896.1"/>
    </source>
</evidence>
<dbReference type="CDD" id="cd07820">
    <property type="entry name" value="SRPBCC_3"/>
    <property type="match status" value="1"/>
</dbReference>
<keyword evidence="1" id="KW-0131">Cell cycle</keyword>
<proteinExistence type="predicted"/>
<comment type="caution">
    <text evidence="1">The sequence shown here is derived from an EMBL/GenBank/DDBJ whole genome shotgun (WGS) entry which is preliminary data.</text>
</comment>
<sequence length="158" mass="18329">MSTIREEMMIYAPIEVCFDVSRNVDDHSRTVWPHTHERVVGGRMSGLLEAGDTVVFEARHFGIRQRLTSKVTEMDKPYSFTDEMQKGAFRHLTHRHEFEEAAGGTLVRDILDFSAPFGWVGRMFDALVLEKYMRAFIRYRQRTLKALIENENSPKSST</sequence>
<evidence type="ECO:0000313" key="2">
    <source>
        <dbReference type="Proteomes" id="UP000187172"/>
    </source>
</evidence>
<dbReference type="SUPFAM" id="SSF55961">
    <property type="entry name" value="Bet v1-like"/>
    <property type="match status" value="1"/>
</dbReference>
<dbReference type="InterPro" id="IPR019587">
    <property type="entry name" value="Polyketide_cyclase/dehydratase"/>
</dbReference>
<protein>
    <submittedName>
        <fullName evidence="1">Cell division protein</fullName>
    </submittedName>
</protein>